<dbReference type="InterPro" id="IPR050767">
    <property type="entry name" value="Sel1_AlgK"/>
</dbReference>
<dbReference type="EMBL" id="JZEY01000054">
    <property type="protein sequence ID" value="KKB09798.1"/>
    <property type="molecule type" value="Genomic_DNA"/>
</dbReference>
<accession>A0A0F5FLV7</accession>
<dbReference type="RefSeq" id="WP_046104489.1">
    <property type="nucleotide sequence ID" value="NZ_JZEY01000054.1"/>
</dbReference>
<dbReference type="Pfam" id="PF08238">
    <property type="entry name" value="Sel1"/>
    <property type="match status" value="13"/>
</dbReference>
<dbReference type="SUPFAM" id="SSF81901">
    <property type="entry name" value="HCP-like"/>
    <property type="match status" value="4"/>
</dbReference>
<feature type="chain" id="PRO_5002486744" description="Peptidoglycan binding-like domain-containing protein" evidence="1">
    <location>
        <begin position="32"/>
        <end position="900"/>
    </location>
</feature>
<reference evidence="2 3" key="1">
    <citation type="submission" date="2015-03" db="EMBL/GenBank/DDBJ databases">
        <authorList>
            <person name="Hassan Y."/>
            <person name="Lepp D."/>
            <person name="Li X.-Z."/>
            <person name="Zhou T."/>
        </authorList>
    </citation>
    <scope>NUCLEOTIDE SEQUENCE [LARGE SCALE GENOMIC DNA]</scope>
    <source>
        <strain evidence="2 3">IPL18</strain>
    </source>
</reference>
<evidence type="ECO:0000313" key="2">
    <source>
        <dbReference type="EMBL" id="KKB09798.1"/>
    </source>
</evidence>
<dbReference type="InterPro" id="IPR006597">
    <property type="entry name" value="Sel1-like"/>
</dbReference>
<comment type="caution">
    <text evidence="2">The sequence shown here is derived from an EMBL/GenBank/DDBJ whole genome shotgun (WGS) entry which is preliminary data.</text>
</comment>
<feature type="signal peptide" evidence="1">
    <location>
        <begin position="1"/>
        <end position="31"/>
    </location>
</feature>
<evidence type="ECO:0000313" key="3">
    <source>
        <dbReference type="Proteomes" id="UP000033649"/>
    </source>
</evidence>
<dbReference type="OrthoDB" id="7938454at2"/>
<dbReference type="STRING" id="429727.VE26_08060"/>
<proteinExistence type="predicted"/>
<sequence>MSKTVSPTSSVRAILASALLCLASYPILASAQQQEAASRASADDASSQATVPEVEDVEAAFAEARALLATGADSAQWAEGVEKLRIAADGGVVSAMLQLGDALVEGRFGLEAEPEAAVPYYQLAADAGEVNGLLRLGNLYRDGAAGLEPDGSAASRFYEEAIAADNNAARRYLGTLLLEGRLIDADPDRGVALYQEAIAQGDASAAIGLANIYRDGTGIAPDPSRAVALLEPLAEAGNTSALNALGDIYRAGGQGLTADPEKARDYFALAADLDNSTAARKLADMMIRGEGGSADFAGGVALLSERAEAGDDAVLLPLGDYYADTALAESDAGMAAEFYERAAAAGNVTALLRLGALYRDGGPGLAADGARARAYFEEAIDQGNNAGRRALAEMLLSGTAIEADPAAGEALYRAAIAEGDNASVLQLAEAYRTGLGVAADGAMAAAVLEPLAASDNVSALNALGDLYRTGAPGLPADPDAAKANFAQAQQLGNSTAARKIADMIIRGEGAEPDFEGGLSILRSLGGEGNPSIALAIGDYYADASLGNVDADQAVANYRQAASDGSVAGLLRLADLYRTGTEGLPPNGELAVAALQEASDAGNNVARRTLAGMLVAGDLGQKDVDRGLALLDAAMGEGDRQAALLLGEFRSNGRYMPADYDEAMRAFDAAIAAGHPSAEVSKALALTSGPLAREYKAEGVELLKAAVAREVPTARLALAQAQLAGRVDGDGLADAMATLGPAIEADDSAAIRFLIGFYRDGQRNVARPDLAAARQLVEQKAGVLGAPRVALENMLILAKEPGSSGRLGAFDAYFQVLEPQTRSSAVILIHAANLNAYVYLLQRGLAEKGLYDGVPNGQLGRTTINAVAAFCSSAGIRSVCDRGPLTPQAARAIANALFVNQ</sequence>
<dbReference type="Proteomes" id="UP000033649">
    <property type="component" value="Unassembled WGS sequence"/>
</dbReference>
<protein>
    <recommendedName>
        <fullName evidence="4">Peptidoglycan binding-like domain-containing protein</fullName>
    </recommendedName>
</protein>
<dbReference type="PANTHER" id="PTHR11102">
    <property type="entry name" value="SEL-1-LIKE PROTEIN"/>
    <property type="match status" value="1"/>
</dbReference>
<dbReference type="Gene3D" id="1.25.40.10">
    <property type="entry name" value="Tetratricopeptide repeat domain"/>
    <property type="match status" value="3"/>
</dbReference>
<dbReference type="InterPro" id="IPR011990">
    <property type="entry name" value="TPR-like_helical_dom_sf"/>
</dbReference>
<dbReference type="PATRIC" id="fig|429727.3.peg.1667"/>
<dbReference type="PANTHER" id="PTHR11102:SF160">
    <property type="entry name" value="ERAD-ASSOCIATED E3 UBIQUITIN-PROTEIN LIGASE COMPONENT HRD3"/>
    <property type="match status" value="1"/>
</dbReference>
<dbReference type="SMART" id="SM00671">
    <property type="entry name" value="SEL1"/>
    <property type="match status" value="13"/>
</dbReference>
<name>A0A0F5FLV7_9HYPH</name>
<evidence type="ECO:0000256" key="1">
    <source>
        <dbReference type="SAM" id="SignalP"/>
    </source>
</evidence>
<dbReference type="AlphaFoldDB" id="A0A0F5FLV7"/>
<gene>
    <name evidence="2" type="ORF">VE26_08060</name>
</gene>
<evidence type="ECO:0008006" key="4">
    <source>
        <dbReference type="Google" id="ProtNLM"/>
    </source>
</evidence>
<organism evidence="2 3">
    <name type="scientific">Devosia chinhatensis</name>
    <dbReference type="NCBI Taxonomy" id="429727"/>
    <lineage>
        <taxon>Bacteria</taxon>
        <taxon>Pseudomonadati</taxon>
        <taxon>Pseudomonadota</taxon>
        <taxon>Alphaproteobacteria</taxon>
        <taxon>Hyphomicrobiales</taxon>
        <taxon>Devosiaceae</taxon>
        <taxon>Devosia</taxon>
    </lineage>
</organism>
<keyword evidence="1" id="KW-0732">Signal</keyword>
<keyword evidence="3" id="KW-1185">Reference proteome</keyword>